<organism evidence="2 3">
    <name type="scientific">Aspergillus homomorphus (strain CBS 101889)</name>
    <dbReference type="NCBI Taxonomy" id="1450537"/>
    <lineage>
        <taxon>Eukaryota</taxon>
        <taxon>Fungi</taxon>
        <taxon>Dikarya</taxon>
        <taxon>Ascomycota</taxon>
        <taxon>Pezizomycotina</taxon>
        <taxon>Eurotiomycetes</taxon>
        <taxon>Eurotiomycetidae</taxon>
        <taxon>Eurotiales</taxon>
        <taxon>Aspergillaceae</taxon>
        <taxon>Aspergillus</taxon>
        <taxon>Aspergillus subgen. Circumdati</taxon>
    </lineage>
</organism>
<dbReference type="Proteomes" id="UP000248961">
    <property type="component" value="Unassembled WGS sequence"/>
</dbReference>
<keyword evidence="3" id="KW-1185">Reference proteome</keyword>
<name>A0A395HLN8_ASPHC</name>
<dbReference type="RefSeq" id="XP_025547834.1">
    <property type="nucleotide sequence ID" value="XM_025690514.1"/>
</dbReference>
<sequence>MLGSWRLIPQQDTSRLSQSYQLMSVDVTGSIDHQGVRGKGLGRPMTFHERCQYSEVDSQIRYISSSTLNESHCPEDGKISRGKKAFQHCTVLRKLHGEDSHCLDHGRNGRARMAVFSIIPILSFILIYLCDFRG</sequence>
<keyword evidence="1" id="KW-1133">Transmembrane helix</keyword>
<dbReference type="GeneID" id="37194803"/>
<evidence type="ECO:0000313" key="3">
    <source>
        <dbReference type="Proteomes" id="UP000248961"/>
    </source>
</evidence>
<reference evidence="2 3" key="1">
    <citation type="submission" date="2018-02" db="EMBL/GenBank/DDBJ databases">
        <title>The genomes of Aspergillus section Nigri reveals drivers in fungal speciation.</title>
        <authorList>
            <consortium name="DOE Joint Genome Institute"/>
            <person name="Vesth T.C."/>
            <person name="Nybo J."/>
            <person name="Theobald S."/>
            <person name="Brandl J."/>
            <person name="Frisvad J.C."/>
            <person name="Nielsen K.F."/>
            <person name="Lyhne E.K."/>
            <person name="Kogle M.E."/>
            <person name="Kuo A."/>
            <person name="Riley R."/>
            <person name="Clum A."/>
            <person name="Nolan M."/>
            <person name="Lipzen A."/>
            <person name="Salamov A."/>
            <person name="Henrissat B."/>
            <person name="Wiebenga A."/>
            <person name="De vries R.P."/>
            <person name="Grigoriev I.V."/>
            <person name="Mortensen U.H."/>
            <person name="Andersen M.R."/>
            <person name="Baker S.E."/>
        </authorList>
    </citation>
    <scope>NUCLEOTIDE SEQUENCE [LARGE SCALE GENOMIC DNA]</scope>
    <source>
        <strain evidence="2 3">CBS 101889</strain>
    </source>
</reference>
<accession>A0A395HLN8</accession>
<evidence type="ECO:0000256" key="1">
    <source>
        <dbReference type="SAM" id="Phobius"/>
    </source>
</evidence>
<evidence type="ECO:0000313" key="2">
    <source>
        <dbReference type="EMBL" id="RAL08680.1"/>
    </source>
</evidence>
<feature type="transmembrane region" description="Helical" evidence="1">
    <location>
        <begin position="113"/>
        <end position="129"/>
    </location>
</feature>
<dbReference type="AlphaFoldDB" id="A0A395HLN8"/>
<proteinExistence type="predicted"/>
<keyword evidence="1" id="KW-0472">Membrane</keyword>
<dbReference type="VEuPathDB" id="FungiDB:BO97DRAFT_198115"/>
<gene>
    <name evidence="2" type="ORF">BO97DRAFT_198115</name>
</gene>
<dbReference type="EMBL" id="KZ824311">
    <property type="protein sequence ID" value="RAL08680.1"/>
    <property type="molecule type" value="Genomic_DNA"/>
</dbReference>
<protein>
    <submittedName>
        <fullName evidence="2">Uncharacterized protein</fullName>
    </submittedName>
</protein>
<keyword evidence="1" id="KW-0812">Transmembrane</keyword>